<sequence>MIRIPSSLRLLVGACALLAAAASSAAPFSGGNVTIVVGGPPGSSFDNAARLVAEPLSKEWGVPVVVENRPGASGMIAASQVARAAPDGRTILLTVTPTVQAPHLVRNPSYDPVASFAPLGQMFDARLWLAVNASVPAQTLPQFLQVARKPDARFSYASPGNGSTPHLNALLLTQQAKVDMLHVAYKGIPPAVMDTVSGQVTAVFASYSDVAPHARAGKLRILASTGRGRSELSPDVPSFREQGFNSLDFVGFGGLVVPAATPAPVVAEMAQALQQVMGRTDIKARLFALGFEPKSAGPEAFGKVIREQSAFWKKLIQDARLTAE</sequence>
<gene>
    <name evidence="3" type="ORF">JI739_04765</name>
</gene>
<keyword evidence="4" id="KW-1185">Reference proteome</keyword>
<accession>A0A936ZL21</accession>
<evidence type="ECO:0000313" key="4">
    <source>
        <dbReference type="Proteomes" id="UP000613011"/>
    </source>
</evidence>
<dbReference type="EMBL" id="JAEQNA010000001">
    <property type="protein sequence ID" value="MBL0419656.1"/>
    <property type="molecule type" value="Genomic_DNA"/>
</dbReference>
<comment type="similarity">
    <text evidence="1">Belongs to the UPF0065 (bug) family.</text>
</comment>
<dbReference type="PANTHER" id="PTHR42928:SF5">
    <property type="entry name" value="BLR1237 PROTEIN"/>
    <property type="match status" value="1"/>
</dbReference>
<dbReference type="PANTHER" id="PTHR42928">
    <property type="entry name" value="TRICARBOXYLATE-BINDING PROTEIN"/>
    <property type="match status" value="1"/>
</dbReference>
<dbReference type="InterPro" id="IPR005064">
    <property type="entry name" value="BUG"/>
</dbReference>
<feature type="signal peptide" evidence="2">
    <location>
        <begin position="1"/>
        <end position="25"/>
    </location>
</feature>
<dbReference type="SUPFAM" id="SSF53850">
    <property type="entry name" value="Periplasmic binding protein-like II"/>
    <property type="match status" value="1"/>
</dbReference>
<dbReference type="RefSeq" id="WP_201682670.1">
    <property type="nucleotide sequence ID" value="NZ_JAEQNA010000001.1"/>
</dbReference>
<dbReference type="InterPro" id="IPR042100">
    <property type="entry name" value="Bug_dom1"/>
</dbReference>
<evidence type="ECO:0000256" key="1">
    <source>
        <dbReference type="ARBA" id="ARBA00006987"/>
    </source>
</evidence>
<dbReference type="Pfam" id="PF03401">
    <property type="entry name" value="TctC"/>
    <property type="match status" value="1"/>
</dbReference>
<dbReference type="AlphaFoldDB" id="A0A936ZL21"/>
<proteinExistence type="inferred from homology"/>
<dbReference type="PIRSF" id="PIRSF017082">
    <property type="entry name" value="YflP"/>
    <property type="match status" value="1"/>
</dbReference>
<evidence type="ECO:0000256" key="2">
    <source>
        <dbReference type="SAM" id="SignalP"/>
    </source>
</evidence>
<reference evidence="3" key="1">
    <citation type="submission" date="2021-01" db="EMBL/GenBank/DDBJ databases">
        <title>Ramlibacter sp. strain AW1 16S ribosomal RNA gene Genome sequencing and assembly.</title>
        <authorList>
            <person name="Kang M."/>
        </authorList>
    </citation>
    <scope>NUCLEOTIDE SEQUENCE</scope>
    <source>
        <strain evidence="3">AW1</strain>
    </source>
</reference>
<dbReference type="Gene3D" id="3.40.190.150">
    <property type="entry name" value="Bordetella uptake gene, domain 1"/>
    <property type="match status" value="1"/>
</dbReference>
<organism evidence="3 4">
    <name type="scientific">Ramlibacter aurantiacus</name>
    <dbReference type="NCBI Taxonomy" id="2801330"/>
    <lineage>
        <taxon>Bacteria</taxon>
        <taxon>Pseudomonadati</taxon>
        <taxon>Pseudomonadota</taxon>
        <taxon>Betaproteobacteria</taxon>
        <taxon>Burkholderiales</taxon>
        <taxon>Comamonadaceae</taxon>
        <taxon>Ramlibacter</taxon>
    </lineage>
</organism>
<evidence type="ECO:0000313" key="3">
    <source>
        <dbReference type="EMBL" id="MBL0419656.1"/>
    </source>
</evidence>
<feature type="chain" id="PRO_5037803614" evidence="2">
    <location>
        <begin position="26"/>
        <end position="324"/>
    </location>
</feature>
<dbReference type="Proteomes" id="UP000613011">
    <property type="component" value="Unassembled WGS sequence"/>
</dbReference>
<comment type="caution">
    <text evidence="3">The sequence shown here is derived from an EMBL/GenBank/DDBJ whole genome shotgun (WGS) entry which is preliminary data.</text>
</comment>
<dbReference type="Gene3D" id="3.40.190.10">
    <property type="entry name" value="Periplasmic binding protein-like II"/>
    <property type="match status" value="1"/>
</dbReference>
<name>A0A936ZL21_9BURK</name>
<dbReference type="CDD" id="cd07012">
    <property type="entry name" value="PBP2_Bug_TTT"/>
    <property type="match status" value="1"/>
</dbReference>
<keyword evidence="2" id="KW-0732">Signal</keyword>
<protein>
    <submittedName>
        <fullName evidence="3">Tripartite tricarboxylate transporter substrate binding protein</fullName>
    </submittedName>
</protein>